<comment type="caution">
    <text evidence="2">The sequence shown here is derived from an EMBL/GenBank/DDBJ whole genome shotgun (WGS) entry which is preliminary data.</text>
</comment>
<keyword evidence="1" id="KW-1133">Transmembrane helix</keyword>
<keyword evidence="1" id="KW-0812">Transmembrane</keyword>
<organism evidence="2 3">
    <name type="scientific">Microbacterium faecale</name>
    <dbReference type="NCBI Taxonomy" id="1804630"/>
    <lineage>
        <taxon>Bacteria</taxon>
        <taxon>Bacillati</taxon>
        <taxon>Actinomycetota</taxon>
        <taxon>Actinomycetes</taxon>
        <taxon>Micrococcales</taxon>
        <taxon>Microbacteriaceae</taxon>
        <taxon>Microbacterium</taxon>
    </lineage>
</organism>
<evidence type="ECO:0000313" key="2">
    <source>
        <dbReference type="EMBL" id="GGD37007.1"/>
    </source>
</evidence>
<feature type="transmembrane region" description="Helical" evidence="1">
    <location>
        <begin position="81"/>
        <end position="100"/>
    </location>
</feature>
<protein>
    <submittedName>
        <fullName evidence="2">Uncharacterized protein</fullName>
    </submittedName>
</protein>
<evidence type="ECO:0000256" key="1">
    <source>
        <dbReference type="SAM" id="Phobius"/>
    </source>
</evidence>
<feature type="transmembrane region" description="Helical" evidence="1">
    <location>
        <begin position="120"/>
        <end position="140"/>
    </location>
</feature>
<feature type="transmembrane region" description="Helical" evidence="1">
    <location>
        <begin position="58"/>
        <end position="75"/>
    </location>
</feature>
<evidence type="ECO:0000313" key="3">
    <source>
        <dbReference type="Proteomes" id="UP000633205"/>
    </source>
</evidence>
<dbReference type="RefSeq" id="WP_188711853.1">
    <property type="nucleotide sequence ID" value="NZ_BMHO01000001.1"/>
</dbReference>
<accession>A0A917DHD4</accession>
<sequence length="157" mass="15561">MMAAVGAGFAAIGAGLILCAVGAGAGVPAAIGLVALALAEFAWAVATMHTRRVLAPRSALAASVAIVAGATLLLFTARIGLAPFLALLALHGAVGIAAAVVLRRRARDQPISATDSRMPLVAVIVVQAMAVAAVTTPALADTEPGDMAVPHGTHHEH</sequence>
<dbReference type="AlphaFoldDB" id="A0A917DHD4"/>
<keyword evidence="3" id="KW-1185">Reference proteome</keyword>
<keyword evidence="1" id="KW-0472">Membrane</keyword>
<dbReference type="Proteomes" id="UP000633205">
    <property type="component" value="Unassembled WGS sequence"/>
</dbReference>
<reference evidence="2" key="1">
    <citation type="journal article" date="2014" name="Int. J. Syst. Evol. Microbiol.">
        <title>Complete genome sequence of Corynebacterium casei LMG S-19264T (=DSM 44701T), isolated from a smear-ripened cheese.</title>
        <authorList>
            <consortium name="US DOE Joint Genome Institute (JGI-PGF)"/>
            <person name="Walter F."/>
            <person name="Albersmeier A."/>
            <person name="Kalinowski J."/>
            <person name="Ruckert C."/>
        </authorList>
    </citation>
    <scope>NUCLEOTIDE SEQUENCE</scope>
    <source>
        <strain evidence="2">CGMCC 1.15152</strain>
    </source>
</reference>
<gene>
    <name evidence="2" type="ORF">GCM10010915_17210</name>
</gene>
<reference evidence="2" key="2">
    <citation type="submission" date="2020-09" db="EMBL/GenBank/DDBJ databases">
        <authorList>
            <person name="Sun Q."/>
            <person name="Zhou Y."/>
        </authorList>
    </citation>
    <scope>NUCLEOTIDE SEQUENCE</scope>
    <source>
        <strain evidence="2">CGMCC 1.15152</strain>
    </source>
</reference>
<dbReference type="EMBL" id="BMHO01000001">
    <property type="protein sequence ID" value="GGD37007.1"/>
    <property type="molecule type" value="Genomic_DNA"/>
</dbReference>
<proteinExistence type="predicted"/>
<feature type="transmembrane region" description="Helical" evidence="1">
    <location>
        <begin position="29"/>
        <end position="46"/>
    </location>
</feature>
<name>A0A917DHD4_9MICO</name>